<keyword evidence="1" id="KW-0378">Hydrolase</keyword>
<keyword evidence="5" id="KW-1185">Reference proteome</keyword>
<keyword evidence="4" id="KW-0067">ATP-binding</keyword>
<dbReference type="InterPro" id="IPR014001">
    <property type="entry name" value="Helicase_ATP-bd"/>
</dbReference>
<sequence length="1389" mass="150211">MSPYPDPSTAATEPELQAVLDALLLMGGSRGAAGLALWLQAQGEIASAERFSQARVQLALRQLQQQGRIQPLSGRVYGVPPGAQAERLQALLLLPAARQYWQRLLYVYSDGQAHARHPMQWIGLRSADEAVRMLRLFLHSGVDLATYQAQLRGPLLELSHAEVQTAALTEPWMPAAVAALPAELSETLLRQALKTLSADDARRGQIRQWLQQRLATAPQALGPEARAQLAEARLQALDLDGARALLQGEPGLALVQAAERLAQGAWAEAAALFEQALKVRRQASGQRRGLLERELARLYLVSLLAQSDPLAWAQARKFCIAESGSRKPSAHEWWGLWAHAIGVRLGEEGLDEQALAYIPGLEQRAHALDQACDRLLLAAWLGKPAPGWTLAAATALLQRLQAAEQHWQACLLAQALERLELGELTHKLSVQPTPLNWLGGPHEAWRDALAAITQLAEEQAAQTGISELAWQLELDAQGRVQDILPFERSRSARGALKLKPVTLSKLKKQGQSSSARDNAVLRHIERSIYSAANSYELDVSQAAIALVGHPALMFADAPGQWVELVEALPELEVRQGADASYAFHIHPPLLSSEPPKLSAWYGSRHEAEVDKRNSLRVLRDGPAHARLLRISPTQRRVAELVNQGWTVPASAQAELGAALQVLSGHFQLHSDAAAGRAVAGDSRLRARLSPLGEGLQLQLVAQPFGGFGPAVTPGAGRARLLCMHEGLSLATERDLAAEVEHRRAVLEAMPFLDPELPPDLPWLLTEPEEALRAVELLPGLPGIAALDWPKGKPLRVTALASSGVRVQVSSARNWLALQGEAQLDEQRVLGLQELMQLARASRSRYVRLAEGEYLALSEQLRQQLRDLDALAVARKDQLQLPPASASWLDETLGEMQLAGDAPWRARMDALAAAAALQPAVPAGLRAELRGYQEEGYAWMARLAAAGLGACLADDMGLGKTVQTLALLIARAAQGPALVLAPTSVCANWLAEGELFAPGLNLALYGSAGERAAQIAAAGPGDVLIASYALAQNDAELFAAKDWASLVLDEAQALKNAATKRAKSVAEFKAGFRLALSGTPVENRLADLWSIMQLINPGLLGTAAQFAERFANPIERKEQPDAAARQRLRRLVSPFLLRRTKAQVLQDLPPRTEIVHLVQPGGEERSFLEALRRDAQASVAAAAQGQQGGGPAIQVLAELMRLRRAACDPRLVAPELGLVGAKLGEFELLVRELVDGAHKALVFSQFTDYLKLLAERLDAMGVRYQYLDGSTPAAARAQRVAAFQRGEGEVFLISLKAGGFGLNLTMADYVLIVDPWWNPAAEDQAMGRAHRMGQQHPVTVYRLVTAGSVEERIIELHRDKRGLAEGILAGQEEATVLDAAALSALLMDSD</sequence>
<dbReference type="EMBL" id="CP116346">
    <property type="protein sequence ID" value="WIT13273.1"/>
    <property type="molecule type" value="Genomic_DNA"/>
</dbReference>
<dbReference type="Gene3D" id="3.40.50.10810">
    <property type="entry name" value="Tandem AAA-ATPase domain"/>
    <property type="match status" value="1"/>
</dbReference>
<dbReference type="Proteomes" id="UP001177769">
    <property type="component" value="Chromosome"/>
</dbReference>
<dbReference type="InterPro" id="IPR049730">
    <property type="entry name" value="SNF2/RAD54-like_C"/>
</dbReference>
<name>A0AA95NGT7_9BURK</name>
<feature type="domain" description="Helicase ATP-binding" evidence="2">
    <location>
        <begin position="940"/>
        <end position="1097"/>
    </location>
</feature>
<dbReference type="KEGG" id="pais:PFX98_06590"/>
<reference evidence="4" key="1">
    <citation type="submission" date="2023-01" db="EMBL/GenBank/DDBJ databases">
        <title>Whole genome sequence of Paucibacter sp. S2-9 isolated from pond sediment.</title>
        <authorList>
            <person name="Jung J.Y."/>
        </authorList>
    </citation>
    <scope>NUCLEOTIDE SEQUENCE</scope>
    <source>
        <strain evidence="4">S2-9</strain>
    </source>
</reference>
<evidence type="ECO:0000259" key="3">
    <source>
        <dbReference type="PROSITE" id="PS51194"/>
    </source>
</evidence>
<dbReference type="GO" id="GO:0016787">
    <property type="term" value="F:hydrolase activity"/>
    <property type="evidence" value="ECO:0007669"/>
    <property type="project" value="UniProtKB-KW"/>
</dbReference>
<dbReference type="SMART" id="SM00487">
    <property type="entry name" value="DEXDc"/>
    <property type="match status" value="1"/>
</dbReference>
<gene>
    <name evidence="4" type="ORF">PFX98_06590</name>
</gene>
<dbReference type="Pfam" id="PF00176">
    <property type="entry name" value="SNF2-rel_dom"/>
    <property type="match status" value="1"/>
</dbReference>
<dbReference type="InterPro" id="IPR038718">
    <property type="entry name" value="SNF2-like_sf"/>
</dbReference>
<organism evidence="4 5">
    <name type="scientific">Paucibacter sediminis</name>
    <dbReference type="NCBI Taxonomy" id="3019553"/>
    <lineage>
        <taxon>Bacteria</taxon>
        <taxon>Pseudomonadati</taxon>
        <taxon>Pseudomonadota</taxon>
        <taxon>Betaproteobacteria</taxon>
        <taxon>Burkholderiales</taxon>
        <taxon>Sphaerotilaceae</taxon>
        <taxon>Roseateles</taxon>
    </lineage>
</organism>
<dbReference type="InterPro" id="IPR000330">
    <property type="entry name" value="SNF2_N"/>
</dbReference>
<feature type="domain" description="Helicase C-terminal" evidence="3">
    <location>
        <begin position="1228"/>
        <end position="1382"/>
    </location>
</feature>
<dbReference type="SMART" id="SM00490">
    <property type="entry name" value="HELICc"/>
    <property type="match status" value="1"/>
</dbReference>
<dbReference type="GO" id="GO:0005524">
    <property type="term" value="F:ATP binding"/>
    <property type="evidence" value="ECO:0007669"/>
    <property type="project" value="InterPro"/>
</dbReference>
<evidence type="ECO:0000256" key="1">
    <source>
        <dbReference type="ARBA" id="ARBA00022801"/>
    </source>
</evidence>
<dbReference type="InterPro" id="IPR027417">
    <property type="entry name" value="P-loop_NTPase"/>
</dbReference>
<dbReference type="PROSITE" id="PS51194">
    <property type="entry name" value="HELICASE_CTER"/>
    <property type="match status" value="1"/>
</dbReference>
<dbReference type="PANTHER" id="PTHR10799">
    <property type="entry name" value="SNF2/RAD54 HELICASE FAMILY"/>
    <property type="match status" value="1"/>
</dbReference>
<proteinExistence type="predicted"/>
<dbReference type="InterPro" id="IPR001650">
    <property type="entry name" value="Helicase_C-like"/>
</dbReference>
<accession>A0AA95NGT7</accession>
<dbReference type="Pfam" id="PF00271">
    <property type="entry name" value="Helicase_C"/>
    <property type="match status" value="1"/>
</dbReference>
<evidence type="ECO:0000313" key="5">
    <source>
        <dbReference type="Proteomes" id="UP001177769"/>
    </source>
</evidence>
<dbReference type="PROSITE" id="PS51192">
    <property type="entry name" value="HELICASE_ATP_BIND_1"/>
    <property type="match status" value="1"/>
</dbReference>
<dbReference type="GO" id="GO:0004386">
    <property type="term" value="F:helicase activity"/>
    <property type="evidence" value="ECO:0007669"/>
    <property type="project" value="UniProtKB-KW"/>
</dbReference>
<evidence type="ECO:0000259" key="2">
    <source>
        <dbReference type="PROSITE" id="PS51192"/>
    </source>
</evidence>
<protein>
    <submittedName>
        <fullName evidence="4">DEAD/DEAH box helicase</fullName>
    </submittedName>
</protein>
<dbReference type="RefSeq" id="WP_285234383.1">
    <property type="nucleotide sequence ID" value="NZ_CP116346.1"/>
</dbReference>
<dbReference type="SUPFAM" id="SSF52540">
    <property type="entry name" value="P-loop containing nucleoside triphosphate hydrolases"/>
    <property type="match status" value="2"/>
</dbReference>
<dbReference type="CDD" id="cd18793">
    <property type="entry name" value="SF2_C_SNF"/>
    <property type="match status" value="1"/>
</dbReference>
<keyword evidence="4" id="KW-0547">Nucleotide-binding</keyword>
<evidence type="ECO:0000313" key="4">
    <source>
        <dbReference type="EMBL" id="WIT13273.1"/>
    </source>
</evidence>
<dbReference type="Gene3D" id="3.40.50.300">
    <property type="entry name" value="P-loop containing nucleotide triphosphate hydrolases"/>
    <property type="match status" value="1"/>
</dbReference>
<keyword evidence="4" id="KW-0347">Helicase</keyword>